<sequence length="80" mass="8795">MGTDEFFELTGVPINTQKDWRAKGSVRGPQSAVIGGKIKYRRSDVLAWLDEQFNVPVKQKGKSLNNFTPLGNRSLATAAS</sequence>
<evidence type="ECO:0000313" key="2">
    <source>
        <dbReference type="Proteomes" id="UP000825598"/>
    </source>
</evidence>
<accession>A0ACD1FCJ1</accession>
<keyword evidence="2" id="KW-1185">Reference proteome</keyword>
<gene>
    <name evidence="1" type="ORF">K6L26_22265</name>
</gene>
<organism evidence="1 2">
    <name type="scientific">Mycolicibacterium farcinogenes</name>
    <name type="common">Mycobacterium farcinogenes</name>
    <dbReference type="NCBI Taxonomy" id="1802"/>
    <lineage>
        <taxon>Bacteria</taxon>
        <taxon>Bacillati</taxon>
        <taxon>Actinomycetota</taxon>
        <taxon>Actinomycetes</taxon>
        <taxon>Mycobacteriales</taxon>
        <taxon>Mycobacteriaceae</taxon>
        <taxon>Mycolicibacterium</taxon>
    </lineage>
</organism>
<proteinExistence type="predicted"/>
<reference evidence="1" key="1">
    <citation type="submission" date="2021-07" db="EMBL/GenBank/DDBJ databases">
        <title>Complete Genome Sequences of Mycobacterium farcinogenes Isolated from Clinical Specimens from Patients in Thailand.</title>
        <authorList>
            <person name="Sodsai P."/>
        </authorList>
    </citation>
    <scope>NUCLEOTIDE SEQUENCE</scope>
    <source>
        <strain evidence="1">BKK/CU-MFGFA-001</strain>
    </source>
</reference>
<protein>
    <submittedName>
        <fullName evidence="1">Helix-turn-helix domain-containing protein</fullName>
    </submittedName>
</protein>
<dbReference type="EMBL" id="CP081673">
    <property type="protein sequence ID" value="QZH64725.1"/>
    <property type="molecule type" value="Genomic_DNA"/>
</dbReference>
<name>A0ACD1FCJ1_MYCFR</name>
<dbReference type="Proteomes" id="UP000825598">
    <property type="component" value="Chromosome"/>
</dbReference>
<evidence type="ECO:0000313" key="1">
    <source>
        <dbReference type="EMBL" id="QZH64725.1"/>
    </source>
</evidence>